<protein>
    <submittedName>
        <fullName evidence="1">Uncharacterized protein</fullName>
    </submittedName>
</protein>
<sequence length="350" mass="37109">MGPEAQDSCKQRRCSSISGTSNNFTLNALFFPHDFHSCPYCLLVCCTRNPGQLTCLMSSELRASNHPQGPITDAATSQIVGYSCSNKLGIGSFSDLPNSADVDENGSSTITIGSTTYKVRENPDISGGITCTRVFNAVEMYMTCSASVPSSLDLKPVTKRENCFSSGSPSMDMAATSILNSVGAPPAGNVTTIIGDGNPHQNYLLKQLSENIDCATAPSCSVCQKESMSYTIGWSSSATADEWLTCGFDVSVSWTTGNTYSCTGNSGDTVCVWYNTAHTAYTVQNGAYNDCTRFSPLGGTLVMYSPNSNNVGGGVIVLLGRVGLRGVSIGIMMALLVVLSKVDRLSDVWF</sequence>
<reference evidence="1 2" key="1">
    <citation type="submission" date="2016-03" db="EMBL/GenBank/DDBJ databases">
        <authorList>
            <person name="Ploux O."/>
        </authorList>
    </citation>
    <scope>NUCLEOTIDE SEQUENCE [LARGE SCALE GENOMIC DNA]</scope>
    <source>
        <strain evidence="1 2">UAMH 11012</strain>
    </source>
</reference>
<dbReference type="EMBL" id="FJOG01000028">
    <property type="protein sequence ID" value="CZR64860.1"/>
    <property type="molecule type" value="Genomic_DNA"/>
</dbReference>
<dbReference type="Proteomes" id="UP000184330">
    <property type="component" value="Unassembled WGS sequence"/>
</dbReference>
<gene>
    <name evidence="1" type="ORF">PAC_14759</name>
</gene>
<dbReference type="AlphaFoldDB" id="A0A1L7XIJ8"/>
<evidence type="ECO:0000313" key="1">
    <source>
        <dbReference type="EMBL" id="CZR64860.1"/>
    </source>
</evidence>
<name>A0A1L7XIJ8_9HELO</name>
<accession>A0A1L7XIJ8</accession>
<keyword evidence="2" id="KW-1185">Reference proteome</keyword>
<evidence type="ECO:0000313" key="2">
    <source>
        <dbReference type="Proteomes" id="UP000184330"/>
    </source>
</evidence>
<dbReference type="OrthoDB" id="3641682at2759"/>
<proteinExistence type="predicted"/>
<organism evidence="1 2">
    <name type="scientific">Phialocephala subalpina</name>
    <dbReference type="NCBI Taxonomy" id="576137"/>
    <lineage>
        <taxon>Eukaryota</taxon>
        <taxon>Fungi</taxon>
        <taxon>Dikarya</taxon>
        <taxon>Ascomycota</taxon>
        <taxon>Pezizomycotina</taxon>
        <taxon>Leotiomycetes</taxon>
        <taxon>Helotiales</taxon>
        <taxon>Mollisiaceae</taxon>
        <taxon>Phialocephala</taxon>
        <taxon>Phialocephala fortinii species complex</taxon>
    </lineage>
</organism>